<gene>
    <name evidence="2" type="ORF">VP06_18275</name>
</gene>
<dbReference type="GO" id="GO:0016887">
    <property type="term" value="F:ATP hydrolysis activity"/>
    <property type="evidence" value="ECO:0007669"/>
    <property type="project" value="InterPro"/>
</dbReference>
<dbReference type="SUPFAM" id="SSF52540">
    <property type="entry name" value="P-loop containing nucleoside triphosphate hydrolases"/>
    <property type="match status" value="1"/>
</dbReference>
<feature type="domain" description="ATPase AAA-type core" evidence="1">
    <location>
        <begin position="23"/>
        <end position="352"/>
    </location>
</feature>
<dbReference type="Proteomes" id="UP000035929">
    <property type="component" value="Unassembled WGS sequence"/>
</dbReference>
<dbReference type="EMBL" id="LABX01000141">
    <property type="protein sequence ID" value="KMO32120.1"/>
    <property type="molecule type" value="Genomic_DNA"/>
</dbReference>
<dbReference type="InterPro" id="IPR027417">
    <property type="entry name" value="P-loop_NTPase"/>
</dbReference>
<proteinExistence type="predicted"/>
<protein>
    <recommendedName>
        <fullName evidence="1">ATPase AAA-type core domain-containing protein</fullName>
    </recommendedName>
</protein>
<dbReference type="GO" id="GO:0005524">
    <property type="term" value="F:ATP binding"/>
    <property type="evidence" value="ECO:0007669"/>
    <property type="project" value="InterPro"/>
</dbReference>
<dbReference type="AlphaFoldDB" id="A0A0J6SA87"/>
<dbReference type="Pfam" id="PF13304">
    <property type="entry name" value="AAA_21"/>
    <property type="match status" value="1"/>
</dbReference>
<evidence type="ECO:0000259" key="1">
    <source>
        <dbReference type="Pfam" id="PF13304"/>
    </source>
</evidence>
<dbReference type="PANTHER" id="PTHR32182:SF22">
    <property type="entry name" value="ATP-DEPENDENT ENDONUCLEASE, OLD FAMILY-RELATED"/>
    <property type="match status" value="1"/>
</dbReference>
<dbReference type="GO" id="GO:0006302">
    <property type="term" value="P:double-strand break repair"/>
    <property type="evidence" value="ECO:0007669"/>
    <property type="project" value="TreeGrafter"/>
</dbReference>
<dbReference type="RefSeq" id="WP_048465211.1">
    <property type="nucleotide sequence ID" value="NZ_LABX01000141.1"/>
</dbReference>
<dbReference type="InterPro" id="IPR014555">
    <property type="entry name" value="RecF-like"/>
</dbReference>
<name>A0A0J6SA87_9HYPH</name>
<reference evidence="2 3" key="1">
    <citation type="submission" date="2015-03" db="EMBL/GenBank/DDBJ databases">
        <title>Genome sequencing of Methylobacterium aquaticum DSM16371 type strain.</title>
        <authorList>
            <person name="Chaudhry V."/>
            <person name="Patil P.B."/>
        </authorList>
    </citation>
    <scope>NUCLEOTIDE SEQUENCE [LARGE SCALE GENOMIC DNA]</scope>
    <source>
        <strain evidence="2 3">DSM 16371</strain>
    </source>
</reference>
<dbReference type="PIRSF" id="PIRSF029347">
    <property type="entry name" value="RecF"/>
    <property type="match status" value="1"/>
</dbReference>
<organism evidence="2 3">
    <name type="scientific">Methylobacterium aquaticum</name>
    <dbReference type="NCBI Taxonomy" id="270351"/>
    <lineage>
        <taxon>Bacteria</taxon>
        <taxon>Pseudomonadati</taxon>
        <taxon>Pseudomonadota</taxon>
        <taxon>Alphaproteobacteria</taxon>
        <taxon>Hyphomicrobiales</taxon>
        <taxon>Methylobacteriaceae</taxon>
        <taxon>Methylobacterium</taxon>
    </lineage>
</organism>
<dbReference type="GO" id="GO:0000731">
    <property type="term" value="P:DNA synthesis involved in DNA repair"/>
    <property type="evidence" value="ECO:0007669"/>
    <property type="project" value="TreeGrafter"/>
</dbReference>
<comment type="caution">
    <text evidence="2">The sequence shown here is derived from an EMBL/GenBank/DDBJ whole genome shotgun (WGS) entry which is preliminary data.</text>
</comment>
<dbReference type="InterPro" id="IPR003959">
    <property type="entry name" value="ATPase_AAA_core"/>
</dbReference>
<dbReference type="PATRIC" id="fig|270351.6.peg.1274"/>
<evidence type="ECO:0000313" key="3">
    <source>
        <dbReference type="Proteomes" id="UP000035929"/>
    </source>
</evidence>
<accession>A0A0J6SA87</accession>
<evidence type="ECO:0000313" key="2">
    <source>
        <dbReference type="EMBL" id="KMO32120.1"/>
    </source>
</evidence>
<sequence>MIESLHLRNFKSFADATLTVGGLTVVVGVNASGKSNLRDAFRFLHGIGRGYTLPEIIGGKYGEGGYREWAPLRGTTSEIIRFGQSSFTIKVVVGTEGRGRFSYEIAVSHQDVRGRFRVEAESLQTEDSPWKQPVFQTLGPGDDDEDVAVRLRAADGARGHGKRISLRRDRPVLTQLEARRGVSLELRNMIEQVVATLGAIRFLDLSADAMRQPSFPGQAILGESGENLATVLQALCLDSERKHALVAWVSELTPLEVADFDFETDATGRVILFLEDTGGGRISAFSASDGTLRFLAMAAALLSDQGRSLFFFEEIDNGLHPSRMRVLIDLIERRVARSTVQVVTTTHSPDLLTIVGEQTFESTSVVYRPADADGSVIRRIVSLPHVAELRKTQTLGRLHSSGWFEDALDFDDPAEAAE</sequence>
<dbReference type="Gene3D" id="3.40.50.300">
    <property type="entry name" value="P-loop containing nucleotide triphosphate hydrolases"/>
    <property type="match status" value="2"/>
</dbReference>
<dbReference type="PANTHER" id="PTHR32182">
    <property type="entry name" value="DNA REPLICATION AND REPAIR PROTEIN RECF"/>
    <property type="match status" value="1"/>
</dbReference>